<dbReference type="Proteomes" id="UP000284657">
    <property type="component" value="Unassembled WGS sequence"/>
</dbReference>
<evidence type="ECO:0000256" key="1">
    <source>
        <dbReference type="SAM" id="MobiDB-lite"/>
    </source>
</evidence>
<dbReference type="EMBL" id="MBAD02000914">
    <property type="protein sequence ID" value="RLN61251.1"/>
    <property type="molecule type" value="Genomic_DNA"/>
</dbReference>
<evidence type="ECO:0000313" key="4">
    <source>
        <dbReference type="Proteomes" id="UP000277300"/>
    </source>
</evidence>
<dbReference type="Proteomes" id="UP000277300">
    <property type="component" value="Unassembled WGS sequence"/>
</dbReference>
<reference evidence="4 5" key="1">
    <citation type="submission" date="2018-07" db="EMBL/GenBank/DDBJ databases">
        <title>Genome sequencing of oomycete isolates from Chile give support for New Zealand origin for Phytophthora kernoviae and make available the first Nothophytophthora sp. genome.</title>
        <authorList>
            <person name="Studholme D.J."/>
            <person name="Sanfuentes E."/>
            <person name="Panda P."/>
            <person name="Hill R."/>
            <person name="Sambles C."/>
            <person name="Grant M."/>
            <person name="Williams N.M."/>
            <person name="Mcdougal R.L."/>
        </authorList>
    </citation>
    <scope>NUCLEOTIDE SEQUENCE [LARGE SCALE GENOMIC DNA]</scope>
    <source>
        <strain evidence="3">Chile6</strain>
        <strain evidence="2">Chile7</strain>
    </source>
</reference>
<comment type="caution">
    <text evidence="3">The sequence shown here is derived from an EMBL/GenBank/DDBJ whole genome shotgun (WGS) entry which is preliminary data.</text>
</comment>
<dbReference type="EMBL" id="MBDO02000052">
    <property type="protein sequence ID" value="RLN65503.1"/>
    <property type="molecule type" value="Genomic_DNA"/>
</dbReference>
<accession>A0A3F2RW98</accession>
<protein>
    <submittedName>
        <fullName evidence="3">Uncharacterized protein</fullName>
    </submittedName>
</protein>
<evidence type="ECO:0000313" key="2">
    <source>
        <dbReference type="EMBL" id="RLN61251.1"/>
    </source>
</evidence>
<gene>
    <name evidence="2" type="ORF">BBJ29_001616</name>
    <name evidence="3" type="ORF">BBP00_00002789</name>
</gene>
<feature type="region of interest" description="Disordered" evidence="1">
    <location>
        <begin position="258"/>
        <end position="277"/>
    </location>
</feature>
<dbReference type="AlphaFoldDB" id="A0A3F2RW98"/>
<sequence length="404" mass="44822">MIVCPVLQQFEFDGSEQVVTRITSEVDLVGGVAASKDQGGSEYILSALHCLIEGFSISNRDQGCDQAKAKSSAKVPFPSKNLLRPAENSDQLLKTSSAISKHIGQYLNIILQEQRRQGGRSGNSIRTVQLSSSLNVSQAAALATAIEACGHASGQVQHKRTKTVSVSPASKDLTPDELKARLREQWRINQANYRKRKCKEELQAMREIEVLHQPAREHKEAANLLPLMKAANMITEEWKKARRREQYLLSQARCRERKRKRLQESQATGRMTKKTGLRSGPKFREVELSITSYECLKAGEHVIIKATGDLRMGIDCEDTKQGGKSQATVCSVLQQFEFEVGEQVMKRITSKVDLVGGVANSQEEVDPERILSTLCCLPEEFCSSSCDNDCCYVVALGRGVNLCF</sequence>
<evidence type="ECO:0000313" key="5">
    <source>
        <dbReference type="Proteomes" id="UP000284657"/>
    </source>
</evidence>
<name>A0A3F2RW98_9STRA</name>
<evidence type="ECO:0000313" key="3">
    <source>
        <dbReference type="EMBL" id="RLN65503.1"/>
    </source>
</evidence>
<organism evidence="3 4">
    <name type="scientific">Phytophthora kernoviae</name>
    <dbReference type="NCBI Taxonomy" id="325452"/>
    <lineage>
        <taxon>Eukaryota</taxon>
        <taxon>Sar</taxon>
        <taxon>Stramenopiles</taxon>
        <taxon>Oomycota</taxon>
        <taxon>Peronosporomycetes</taxon>
        <taxon>Peronosporales</taxon>
        <taxon>Peronosporaceae</taxon>
        <taxon>Phytophthora</taxon>
    </lineage>
</organism>
<proteinExistence type="predicted"/>